<dbReference type="RefSeq" id="WP_136853214.1">
    <property type="nucleotide sequence ID" value="NZ_SWCI01000005.1"/>
</dbReference>
<evidence type="ECO:0000313" key="3">
    <source>
        <dbReference type="Proteomes" id="UP000305674"/>
    </source>
</evidence>
<dbReference type="PANTHER" id="PTHR35602">
    <property type="entry name" value="ESTERASE YQIA-RELATED"/>
    <property type="match status" value="1"/>
</dbReference>
<dbReference type="InterPro" id="IPR022987">
    <property type="entry name" value="UPF0227"/>
</dbReference>
<protein>
    <recommendedName>
        <fullName evidence="1">UPF0227 protein FCL40_10305</fullName>
    </recommendedName>
</protein>
<sequence length="184" mass="21621">MIIYLHGFDATSPGNHEKVLQLQFADEDVRFISYSTLHPRHDMQHLLKEVEKQKRFSDDPFPLIVGVGLGGFWAERIGFLCGMRSVVFNPNLWPEENMEGLIDRPEEYRDIKEKCVTAFREKNQGRCLCVLARNDEVLDTQRIERELSRYYPVIWDETQTHKFKDISKQLRALSQFKLDARDCA</sequence>
<name>A0A4U1BDB9_9GAMM</name>
<proteinExistence type="inferred from homology"/>
<dbReference type="Gene3D" id="3.40.50.1820">
    <property type="entry name" value="alpha/beta hydrolase"/>
    <property type="match status" value="1"/>
</dbReference>
<evidence type="ECO:0000256" key="1">
    <source>
        <dbReference type="HAMAP-Rule" id="MF_01047"/>
    </source>
</evidence>
<dbReference type="InterPro" id="IPR008886">
    <property type="entry name" value="UPF0227/Esterase_YqiA"/>
</dbReference>
<dbReference type="NCBIfam" id="NF003431">
    <property type="entry name" value="PRK04940.1"/>
    <property type="match status" value="1"/>
</dbReference>
<keyword evidence="2" id="KW-0378">Hydrolase</keyword>
<dbReference type="EMBL" id="SWCI01000005">
    <property type="protein sequence ID" value="TKB49022.1"/>
    <property type="molecule type" value="Genomic_DNA"/>
</dbReference>
<dbReference type="InterPro" id="IPR029058">
    <property type="entry name" value="AB_hydrolase_fold"/>
</dbReference>
<comment type="similarity">
    <text evidence="1">Belongs to the UPF0227 family.</text>
</comment>
<dbReference type="PANTHER" id="PTHR35602:SF2">
    <property type="entry name" value="UPF0227 PROTEIN YCFP"/>
    <property type="match status" value="1"/>
</dbReference>
<dbReference type="Proteomes" id="UP000305674">
    <property type="component" value="Unassembled WGS sequence"/>
</dbReference>
<comment type="caution">
    <text evidence="2">The sequence shown here is derived from an EMBL/GenBank/DDBJ whole genome shotgun (WGS) entry which is preliminary data.</text>
</comment>
<dbReference type="GO" id="GO:0016787">
    <property type="term" value="F:hydrolase activity"/>
    <property type="evidence" value="ECO:0007669"/>
    <property type="project" value="UniProtKB-KW"/>
</dbReference>
<dbReference type="AlphaFoldDB" id="A0A4U1BDB9"/>
<reference evidence="2 3" key="1">
    <citation type="submission" date="2019-04" db="EMBL/GenBank/DDBJ databases">
        <authorList>
            <person name="Hwang J.C."/>
        </authorList>
    </citation>
    <scope>NUCLEOTIDE SEQUENCE [LARGE SCALE GENOMIC DNA]</scope>
    <source>
        <strain evidence="2 3">IMCC35001</strain>
    </source>
</reference>
<gene>
    <name evidence="2" type="ORF">FCL40_10305</name>
</gene>
<organism evidence="2 3">
    <name type="scientific">Ferrimonas sediminicola</name>
    <dbReference type="NCBI Taxonomy" id="2569538"/>
    <lineage>
        <taxon>Bacteria</taxon>
        <taxon>Pseudomonadati</taxon>
        <taxon>Pseudomonadota</taxon>
        <taxon>Gammaproteobacteria</taxon>
        <taxon>Alteromonadales</taxon>
        <taxon>Ferrimonadaceae</taxon>
        <taxon>Ferrimonas</taxon>
    </lineage>
</organism>
<accession>A0A4U1BDB9</accession>
<evidence type="ECO:0000313" key="2">
    <source>
        <dbReference type="EMBL" id="TKB49022.1"/>
    </source>
</evidence>
<dbReference type="Pfam" id="PF05728">
    <property type="entry name" value="UPF0227"/>
    <property type="match status" value="1"/>
</dbReference>
<dbReference type="HAMAP" id="MF_01047">
    <property type="entry name" value="UPF0227"/>
    <property type="match status" value="1"/>
</dbReference>
<dbReference type="OrthoDB" id="6469735at2"/>
<keyword evidence="3" id="KW-1185">Reference proteome</keyword>